<organism evidence="1 2">
    <name type="scientific">Streptomyces rapamycinicus (strain ATCC 29253 / DSM 41530 / NRRL 5491 / AYB-994)</name>
    <name type="common">Streptomyces hygroscopicus (strain ATCC 29253)</name>
    <dbReference type="NCBI Taxonomy" id="1343740"/>
    <lineage>
        <taxon>Bacteria</taxon>
        <taxon>Bacillati</taxon>
        <taxon>Actinomycetota</taxon>
        <taxon>Actinomycetes</taxon>
        <taxon>Kitasatosporales</taxon>
        <taxon>Streptomycetaceae</taxon>
        <taxon>Streptomyces</taxon>
        <taxon>Streptomyces violaceusniger group</taxon>
    </lineage>
</organism>
<evidence type="ECO:0000313" key="1">
    <source>
        <dbReference type="EMBL" id="RLV77569.1"/>
    </source>
</evidence>
<gene>
    <name evidence="1" type="ORF">D3C57_104330</name>
</gene>
<dbReference type="AlphaFoldDB" id="A0A3L8RCU6"/>
<proteinExistence type="predicted"/>
<protein>
    <submittedName>
        <fullName evidence="1">Uncharacterized protein</fullName>
    </submittedName>
</protein>
<reference evidence="1 2" key="1">
    <citation type="journal article" date="2018" name="J. Biol. Chem.">
        <title>Discovery of the actinoplanic acid pathway in Streptomyces rapamycinicus reveals a genetically conserved synergism with rapamycin.</title>
        <authorList>
            <person name="Mrak P."/>
            <person name="Krastel P."/>
            <person name="Pivk Lukancic P."/>
            <person name="Tao J."/>
            <person name="Pistorius D."/>
            <person name="Moore C.M."/>
        </authorList>
    </citation>
    <scope>NUCLEOTIDE SEQUENCE [LARGE SCALE GENOMIC DNA]</scope>
    <source>
        <strain evidence="1 2">NRRL 5491</strain>
    </source>
</reference>
<dbReference type="EMBL" id="QYCY01000001">
    <property type="protein sequence ID" value="RLV77569.1"/>
    <property type="molecule type" value="Genomic_DNA"/>
</dbReference>
<evidence type="ECO:0000313" key="2">
    <source>
        <dbReference type="Proteomes" id="UP000281594"/>
    </source>
</evidence>
<name>A0A3L8RCU6_STRRN</name>
<comment type="caution">
    <text evidence="1">The sequence shown here is derived from an EMBL/GenBank/DDBJ whole genome shotgun (WGS) entry which is preliminary data.</text>
</comment>
<dbReference type="Proteomes" id="UP000281594">
    <property type="component" value="Unassembled WGS sequence"/>
</dbReference>
<accession>A0A3L8RCU6</accession>
<sequence>MRGGQDPFGEFGALGGAGQDERAEQGAQAGEAVLVVIAEELGEVGHPLGIDAAGLLIVGSAGDVGGERGDRATACRVVAVLDGEIDVDQRALGGVALVGAGNYVTRADLLVRICQTSAGREPF</sequence>